<keyword evidence="12" id="KW-0342">GTP-binding</keyword>
<feature type="compositionally biased region" description="Acidic residues" evidence="17">
    <location>
        <begin position="560"/>
        <end position="573"/>
    </location>
</feature>
<keyword evidence="10" id="KW-0378">Hydrolase</keyword>
<dbReference type="FunFam" id="3.40.50.300:FF:000112">
    <property type="entry name" value="Eukaryotic translation initiation factor 5B"/>
    <property type="match status" value="1"/>
</dbReference>
<comment type="subunit">
    <text evidence="15">Interacts through its C-terminal domain (CTD) with the CTD of eIF1A (EIF1AX) or with the CTD of EIF5 (mutually exclusive) through a common binding site. Interacts with eIF1A (EIF1AX) from the location of the start codon by the 43S complex until the formation of the 80S complex. Interacts with ANXA5 in a calcium and phospholipid-dependent manner.</text>
</comment>
<dbReference type="CDD" id="cd01887">
    <property type="entry name" value="IF2_eIF5B"/>
    <property type="match status" value="1"/>
</dbReference>
<comment type="similarity">
    <text evidence="3">Belongs to the TRAFAC class translation factor GTPase superfamily. Classic translation factor GTPase family. IF-2 subfamily.</text>
</comment>
<comment type="cofactor">
    <cofactor evidence="1">
        <name>a monovalent cation</name>
        <dbReference type="ChEBI" id="CHEBI:60242"/>
    </cofactor>
</comment>
<dbReference type="PROSITE" id="PS51722">
    <property type="entry name" value="G_TR_2"/>
    <property type="match status" value="1"/>
</dbReference>
<gene>
    <name evidence="19" type="ORF">OTU49_011957</name>
</gene>
<evidence type="ECO:0000256" key="15">
    <source>
        <dbReference type="ARBA" id="ARBA00061781"/>
    </source>
</evidence>
<dbReference type="Gene3D" id="3.40.50.10050">
    <property type="entry name" value="Translation initiation factor IF- 2, domain 3"/>
    <property type="match status" value="1"/>
</dbReference>
<dbReference type="EMBL" id="JARKIK010000092">
    <property type="protein sequence ID" value="KAK8722937.1"/>
    <property type="molecule type" value="Genomic_DNA"/>
</dbReference>
<feature type="compositionally biased region" description="Basic and acidic residues" evidence="17">
    <location>
        <begin position="449"/>
        <end position="507"/>
    </location>
</feature>
<keyword evidence="6" id="KW-0963">Cytoplasm</keyword>
<dbReference type="CDD" id="cd16266">
    <property type="entry name" value="IF2_aeIF5B_IV"/>
    <property type="match status" value="1"/>
</dbReference>
<feature type="compositionally biased region" description="Acidic residues" evidence="17">
    <location>
        <begin position="400"/>
        <end position="410"/>
    </location>
</feature>
<dbReference type="Proteomes" id="UP001445076">
    <property type="component" value="Unassembled WGS sequence"/>
</dbReference>
<dbReference type="Gene3D" id="2.40.30.10">
    <property type="entry name" value="Translation factors"/>
    <property type="match status" value="2"/>
</dbReference>
<dbReference type="GO" id="GO:0005739">
    <property type="term" value="C:mitochondrion"/>
    <property type="evidence" value="ECO:0007669"/>
    <property type="project" value="TreeGrafter"/>
</dbReference>
<dbReference type="GO" id="GO:0046872">
    <property type="term" value="F:metal ion binding"/>
    <property type="evidence" value="ECO:0007669"/>
    <property type="project" value="UniProtKB-KW"/>
</dbReference>
<dbReference type="PRINTS" id="PR00315">
    <property type="entry name" value="ELONGATNFCT"/>
</dbReference>
<feature type="compositionally biased region" description="Acidic residues" evidence="17">
    <location>
        <begin position="13"/>
        <end position="24"/>
    </location>
</feature>
<feature type="region of interest" description="Disordered" evidence="17">
    <location>
        <begin position="1"/>
        <end position="678"/>
    </location>
</feature>
<dbReference type="FunFam" id="3.40.50.10050:FF:000002">
    <property type="entry name" value="Eukaryotic translation initiation factor 5B"/>
    <property type="match status" value="1"/>
</dbReference>
<dbReference type="InterPro" id="IPR015760">
    <property type="entry name" value="TIF_IF2"/>
</dbReference>
<keyword evidence="16" id="KW-0175">Coiled coil</keyword>
<dbReference type="InterPro" id="IPR029459">
    <property type="entry name" value="EFTU-type"/>
</dbReference>
<feature type="compositionally biased region" description="Acidic residues" evidence="17">
    <location>
        <begin position="590"/>
        <end position="600"/>
    </location>
</feature>
<feature type="compositionally biased region" description="Basic residues" evidence="17">
    <location>
        <begin position="544"/>
        <end position="554"/>
    </location>
</feature>
<dbReference type="SUPFAM" id="SSF52156">
    <property type="entry name" value="Initiation factor IF2/eIF5b, domain 3"/>
    <property type="match status" value="1"/>
</dbReference>
<evidence type="ECO:0000259" key="18">
    <source>
        <dbReference type="PROSITE" id="PS51722"/>
    </source>
</evidence>
<dbReference type="NCBIfam" id="NF003078">
    <property type="entry name" value="PRK04004.1"/>
    <property type="match status" value="1"/>
</dbReference>
<accession>A0AAW0W141</accession>
<keyword evidence="8" id="KW-0479">Metal-binding</keyword>
<dbReference type="InterPro" id="IPR005225">
    <property type="entry name" value="Small_GTP-bd"/>
</dbReference>
<reference evidence="19 20" key="1">
    <citation type="journal article" date="2024" name="BMC Genomics">
        <title>Genome assembly of redclaw crayfish (Cherax quadricarinatus) provides insights into its immune adaptation and hypoxia tolerance.</title>
        <authorList>
            <person name="Liu Z."/>
            <person name="Zheng J."/>
            <person name="Li H."/>
            <person name="Fang K."/>
            <person name="Wang S."/>
            <person name="He J."/>
            <person name="Zhou D."/>
            <person name="Weng S."/>
            <person name="Chi M."/>
            <person name="Gu Z."/>
            <person name="He J."/>
            <person name="Li F."/>
            <person name="Wang M."/>
        </authorList>
    </citation>
    <scope>NUCLEOTIDE SEQUENCE [LARGE SCALE GENOMIC DNA]</scope>
    <source>
        <strain evidence="19">ZL_2023a</strain>
    </source>
</reference>
<evidence type="ECO:0000256" key="14">
    <source>
        <dbReference type="ARBA" id="ARBA00053410"/>
    </source>
</evidence>
<name>A0AAW0W141_CHEQU</name>
<feature type="compositionally biased region" description="Basic and acidic residues" evidence="17">
    <location>
        <begin position="574"/>
        <end position="589"/>
    </location>
</feature>
<dbReference type="GO" id="GO:0003924">
    <property type="term" value="F:GTPase activity"/>
    <property type="evidence" value="ECO:0007669"/>
    <property type="project" value="InterPro"/>
</dbReference>
<dbReference type="NCBIfam" id="TIGR00231">
    <property type="entry name" value="small_GTP"/>
    <property type="match status" value="1"/>
</dbReference>
<keyword evidence="7" id="KW-0396">Initiation factor</keyword>
<evidence type="ECO:0000256" key="3">
    <source>
        <dbReference type="ARBA" id="ARBA00007733"/>
    </source>
</evidence>
<evidence type="ECO:0000256" key="4">
    <source>
        <dbReference type="ARBA" id="ARBA00011986"/>
    </source>
</evidence>
<dbReference type="Pfam" id="PF14578">
    <property type="entry name" value="GTP_EFTU_D4"/>
    <property type="match status" value="1"/>
</dbReference>
<evidence type="ECO:0000256" key="8">
    <source>
        <dbReference type="ARBA" id="ARBA00022723"/>
    </source>
</evidence>
<comment type="caution">
    <text evidence="19">The sequence shown here is derived from an EMBL/GenBank/DDBJ whole genome shotgun (WGS) entry which is preliminary data.</text>
</comment>
<evidence type="ECO:0000256" key="12">
    <source>
        <dbReference type="ARBA" id="ARBA00023134"/>
    </source>
</evidence>
<feature type="coiled-coil region" evidence="16">
    <location>
        <begin position="1007"/>
        <end position="1034"/>
    </location>
</feature>
<proteinExistence type="inferred from homology"/>
<evidence type="ECO:0000256" key="5">
    <source>
        <dbReference type="ARBA" id="ARBA00013824"/>
    </source>
</evidence>
<feature type="compositionally biased region" description="Basic and acidic residues" evidence="17">
    <location>
        <begin position="514"/>
        <end position="529"/>
    </location>
</feature>
<feature type="compositionally biased region" description="Basic and acidic residues" evidence="17">
    <location>
        <begin position="170"/>
        <end position="194"/>
    </location>
</feature>
<evidence type="ECO:0000256" key="7">
    <source>
        <dbReference type="ARBA" id="ARBA00022540"/>
    </source>
</evidence>
<dbReference type="InterPro" id="IPR036925">
    <property type="entry name" value="TIF_IF2_dom3_sf"/>
</dbReference>
<evidence type="ECO:0000256" key="13">
    <source>
        <dbReference type="ARBA" id="ARBA00032478"/>
    </source>
</evidence>
<dbReference type="EC" id="3.6.5.3" evidence="4"/>
<dbReference type="InterPro" id="IPR009000">
    <property type="entry name" value="Transl_B-barrel_sf"/>
</dbReference>
<dbReference type="PANTHER" id="PTHR43381">
    <property type="entry name" value="TRANSLATION INITIATION FACTOR IF-2-RELATED"/>
    <property type="match status" value="1"/>
</dbReference>
<feature type="compositionally biased region" description="Basic residues" evidence="17">
    <location>
        <begin position="274"/>
        <end position="283"/>
    </location>
</feature>
<evidence type="ECO:0000256" key="11">
    <source>
        <dbReference type="ARBA" id="ARBA00022917"/>
    </source>
</evidence>
<feature type="compositionally biased region" description="Basic and acidic residues" evidence="17">
    <location>
        <begin position="374"/>
        <end position="398"/>
    </location>
</feature>
<evidence type="ECO:0000256" key="10">
    <source>
        <dbReference type="ARBA" id="ARBA00022801"/>
    </source>
</evidence>
<dbReference type="FunFam" id="2.40.30.10:FF:000026">
    <property type="entry name" value="Eukaryotic translation initiation factor 5B"/>
    <property type="match status" value="1"/>
</dbReference>
<evidence type="ECO:0000256" key="9">
    <source>
        <dbReference type="ARBA" id="ARBA00022741"/>
    </source>
</evidence>
<evidence type="ECO:0000256" key="1">
    <source>
        <dbReference type="ARBA" id="ARBA00001944"/>
    </source>
</evidence>
<dbReference type="FunFam" id="2.40.30.10:FF:000013">
    <property type="entry name" value="eukaryotic translation initiation factor 5B"/>
    <property type="match status" value="1"/>
</dbReference>
<keyword evidence="20" id="KW-1185">Reference proteome</keyword>
<dbReference type="Pfam" id="PF00009">
    <property type="entry name" value="GTP_EFTU"/>
    <property type="match status" value="1"/>
</dbReference>
<evidence type="ECO:0000256" key="6">
    <source>
        <dbReference type="ARBA" id="ARBA00022490"/>
    </source>
</evidence>
<dbReference type="SUPFAM" id="SSF50447">
    <property type="entry name" value="Translation proteins"/>
    <property type="match status" value="1"/>
</dbReference>
<feature type="compositionally biased region" description="Basic and acidic residues" evidence="17">
    <location>
        <begin position="291"/>
        <end position="315"/>
    </location>
</feature>
<dbReference type="InterPro" id="IPR000795">
    <property type="entry name" value="T_Tr_GTP-bd_dom"/>
</dbReference>
<dbReference type="Gene3D" id="3.40.50.300">
    <property type="entry name" value="P-loop containing nucleotide triphosphate hydrolases"/>
    <property type="match status" value="1"/>
</dbReference>
<evidence type="ECO:0000256" key="16">
    <source>
        <dbReference type="SAM" id="Coils"/>
    </source>
</evidence>
<feature type="compositionally biased region" description="Basic and acidic residues" evidence="17">
    <location>
        <begin position="231"/>
        <end position="255"/>
    </location>
</feature>
<keyword evidence="11" id="KW-0648">Protein biosynthesis</keyword>
<feature type="compositionally biased region" description="Acidic residues" evidence="17">
    <location>
        <begin position="636"/>
        <end position="668"/>
    </location>
</feature>
<comment type="subcellular location">
    <subcellularLocation>
        <location evidence="2">Cytoplasm</location>
    </subcellularLocation>
</comment>
<sequence>MGKKKGHKAETNGDVEDDIVEDTENSALKETGKKGKKAKKKTEDWEDDIAKELEDMTLEETGGNKEEVPVPPVEKKRKEKKSKKSVKMEDDDSEDDFVIKPKMGGGFAALMDDNDDDLMDEDDEPVVEEKPKKDKKKKKEEQQVIEAEEEKGKKTKKKKGRKKDDDEDLDKILAELESEYKGEKPKEDLKKDGSVGEEMIIEQQVIDAEEEKGKKAKKKKGKKKGDDEDLDKILEELESEYKGEKPKEEPKKDGLISEEAMVEQIIDAEEEKGKKAKKKKGKKKGDDEDLDKILEELESEYKGEKPKGEPKKDGSVGEEVMVEQTEDTGKKKKKKEHEEAPTEIEVTQNEEPQQKDEEEKEGDAKAKKKKKKVKDTAEITKGDAADAKVDVADAKVEVADAGEEDGDADGESTSKRKKKKKKGEKDEEEDAKAKKGKPNKKMLAAMKELLAKQKEEEERLKAEEEERIRQEEERIRKIEEEKRIEQEKKDRKKQKEKERKERLKAEGKLLTPKQKQDMRRAQDLLEHLKAQGVSVPEAGEKRFRPGTRIRPKKTKKEEKLEDQEMAEPEDKAEEEAVPKEDEVMESCDKVEEEEEEEEVVEDVKDAWDESEEDADEDEDISEDTKTPKVAKKTIKDEDDDDEDEDEDEDEDDDEEESDEESESGDSEEERQTEAEKRKQRALLRIAKRKEMNEKNLMPDMLRSPVVCVLGHVDHGKTKILDKLRRTNVQEGEVGGITQQIGATNVPAHGVQRQTHMVKGFDMSVLKFPGLLIIDTPGHESFSNLRSRGSSLCDIAILVVDITQGLEPQTIESINLLKKRKTPFVVALNKVDRVFEWEPNCNKDIRDVIKLQKEPAKNDFERRTKEIIQALNIQGLNAALFWENPDPRSYVSLVPTSAISGDGMGNLIAMVCDMCQQRLNKRLMFSEELQCTVLEVKTIQGHGTTIDVILVNGRLREGDTIILAGTEGPIVTQIRSLLLPKPLKEIRVKGQYDEFKEVAAAQGVKIAARDLEKAIAGLNLQVAYHEDEIDLLKEEVDKEFKAAMRSIKVKERGVYVQASTLGALEALLEFFKANSVPYSGIRVGPVVKRDVMKAAAMLEHDPMYAVILAFDVKVEKDAQELADKEGVKIFSEETIYHLGDRYVEYIKEYKRKKQEEFRSVAVFPCRLKIIPAAIFNKRDPIVLGVTVDAGILRTGTPLCVPTKEFVEIGIVTSMEFDHKNVDLAKKGVDVCIKIEPVPGNTPKLFGRHFEVEDKLVSKISRESINACKDHFRDDLSKTDWKLMAELKKEFEIL</sequence>
<organism evidence="19 20">
    <name type="scientific">Cherax quadricarinatus</name>
    <name type="common">Australian red claw crayfish</name>
    <dbReference type="NCBI Taxonomy" id="27406"/>
    <lineage>
        <taxon>Eukaryota</taxon>
        <taxon>Metazoa</taxon>
        <taxon>Ecdysozoa</taxon>
        <taxon>Arthropoda</taxon>
        <taxon>Crustacea</taxon>
        <taxon>Multicrustacea</taxon>
        <taxon>Malacostraca</taxon>
        <taxon>Eumalacostraca</taxon>
        <taxon>Eucarida</taxon>
        <taxon>Decapoda</taxon>
        <taxon>Pleocyemata</taxon>
        <taxon>Astacidea</taxon>
        <taxon>Parastacoidea</taxon>
        <taxon>Parastacidae</taxon>
        <taxon>Cherax</taxon>
    </lineage>
</organism>
<comment type="function">
    <text evidence="14">Plays a role in translation initiation. Ribosome-dependent GTPase that promotes the joining of the 60S ribosomal subunit to the pre-initiation complex to form the 80S initiation complex with the initiator methionine-tRNA in the P-site base paired to the start codon. Together with eIF1A (EIF1AX), actively orients the initiator methionine-tRNA in a conformation that allows 60S ribosomal subunit joining to form the 80S initiation complex. Is released after formation of the 80S initiation complex. Its GTPase activity is not essential for ribosomal subunits joining, but GTP hydrolysis is needed for eIF1A (EIF1AX) ejection quickly followed by EIF5B release to form elongation-competent ribosomes. In contrast to its procaryotic homolog, does not promote recruitment of Met-rRNA to the small ribosomal subunit.</text>
</comment>
<evidence type="ECO:0000313" key="19">
    <source>
        <dbReference type="EMBL" id="KAK8722937.1"/>
    </source>
</evidence>
<feature type="compositionally biased region" description="Acidic residues" evidence="17">
    <location>
        <begin position="112"/>
        <end position="126"/>
    </location>
</feature>
<feature type="compositionally biased region" description="Basic residues" evidence="17">
    <location>
        <begin position="214"/>
        <end position="223"/>
    </location>
</feature>
<feature type="compositionally biased region" description="Acidic residues" evidence="17">
    <location>
        <begin position="608"/>
        <end position="621"/>
    </location>
</feature>
<dbReference type="GO" id="GO:0005525">
    <property type="term" value="F:GTP binding"/>
    <property type="evidence" value="ECO:0007669"/>
    <property type="project" value="UniProtKB-KW"/>
</dbReference>
<keyword evidence="9" id="KW-0547">Nucleotide-binding</keyword>
<dbReference type="SUPFAM" id="SSF52540">
    <property type="entry name" value="P-loop containing nucleoside triphosphate hydrolases"/>
    <property type="match status" value="1"/>
</dbReference>
<evidence type="ECO:0000256" key="2">
    <source>
        <dbReference type="ARBA" id="ARBA00004496"/>
    </source>
</evidence>
<feature type="compositionally biased region" description="Basic and acidic residues" evidence="17">
    <location>
        <begin position="62"/>
        <end position="76"/>
    </location>
</feature>
<protein>
    <recommendedName>
        <fullName evidence="5">Eukaryotic translation initiation factor 5B</fullName>
        <ecNumber evidence="4">3.6.5.3</ecNumber>
    </recommendedName>
    <alternativeName>
        <fullName evidence="13">Translation initiation factor IF-2</fullName>
    </alternativeName>
</protein>
<dbReference type="InterPro" id="IPR027417">
    <property type="entry name" value="P-loop_NTPase"/>
</dbReference>
<dbReference type="InterPro" id="IPR023115">
    <property type="entry name" value="TIF_IF2_dom3"/>
</dbReference>
<evidence type="ECO:0000256" key="17">
    <source>
        <dbReference type="SAM" id="MobiDB-lite"/>
    </source>
</evidence>
<feature type="compositionally biased region" description="Basic and acidic residues" evidence="17">
    <location>
        <begin position="352"/>
        <end position="365"/>
    </location>
</feature>
<dbReference type="GO" id="GO:0003743">
    <property type="term" value="F:translation initiation factor activity"/>
    <property type="evidence" value="ECO:0007669"/>
    <property type="project" value="UniProtKB-KW"/>
</dbReference>
<dbReference type="PANTHER" id="PTHR43381:SF4">
    <property type="entry name" value="EUKARYOTIC TRANSLATION INITIATION FACTOR 5B"/>
    <property type="match status" value="1"/>
</dbReference>
<feature type="domain" description="Tr-type G" evidence="18">
    <location>
        <begin position="701"/>
        <end position="919"/>
    </location>
</feature>
<evidence type="ECO:0000313" key="20">
    <source>
        <dbReference type="Proteomes" id="UP001445076"/>
    </source>
</evidence>
<dbReference type="CDD" id="cd03703">
    <property type="entry name" value="aeIF5B_II"/>
    <property type="match status" value="1"/>
</dbReference>
<dbReference type="Pfam" id="PF11987">
    <property type="entry name" value="IF-2"/>
    <property type="match status" value="1"/>
</dbReference>